<dbReference type="Pfam" id="PF02826">
    <property type="entry name" value="2-Hacid_dh_C"/>
    <property type="match status" value="1"/>
</dbReference>
<dbReference type="RefSeq" id="WP_200357479.1">
    <property type="nucleotide sequence ID" value="NZ_JAENIL010000044.1"/>
</dbReference>
<dbReference type="SUPFAM" id="SSF52283">
    <property type="entry name" value="Formate/glycerate dehydrogenase catalytic domain-like"/>
    <property type="match status" value="1"/>
</dbReference>
<evidence type="ECO:0000256" key="2">
    <source>
        <dbReference type="ARBA" id="ARBA00023027"/>
    </source>
</evidence>
<feature type="domain" description="D-isomer specific 2-hydroxyacid dehydrogenase catalytic" evidence="4">
    <location>
        <begin position="60"/>
        <end position="321"/>
    </location>
</feature>
<dbReference type="InterPro" id="IPR036291">
    <property type="entry name" value="NAD(P)-bd_dom_sf"/>
</dbReference>
<dbReference type="GO" id="GO:0016616">
    <property type="term" value="F:oxidoreductase activity, acting on the CH-OH group of donors, NAD or NADP as acceptor"/>
    <property type="evidence" value="ECO:0007669"/>
    <property type="project" value="InterPro"/>
</dbReference>
<comment type="caution">
    <text evidence="6">The sequence shown here is derived from an EMBL/GenBank/DDBJ whole genome shotgun (WGS) entry which is preliminary data.</text>
</comment>
<name>A0A934S3T5_9BACT</name>
<feature type="domain" description="D-isomer specific 2-hydroxyacid dehydrogenase NAD-binding" evidence="5">
    <location>
        <begin position="114"/>
        <end position="290"/>
    </location>
</feature>
<evidence type="ECO:0000259" key="4">
    <source>
        <dbReference type="Pfam" id="PF00389"/>
    </source>
</evidence>
<keyword evidence="1 3" id="KW-0560">Oxidoreductase</keyword>
<dbReference type="GO" id="GO:0051287">
    <property type="term" value="F:NAD binding"/>
    <property type="evidence" value="ECO:0007669"/>
    <property type="project" value="InterPro"/>
</dbReference>
<reference evidence="6" key="1">
    <citation type="submission" date="2021-01" db="EMBL/GenBank/DDBJ databases">
        <title>Modified the classification status of verrucomicrobia.</title>
        <authorList>
            <person name="Feng X."/>
        </authorList>
    </citation>
    <scope>NUCLEOTIDE SEQUENCE</scope>
    <source>
        <strain evidence="6">KCTC 13126</strain>
    </source>
</reference>
<dbReference type="PANTHER" id="PTHR43333:SF1">
    <property type="entry name" value="D-ISOMER SPECIFIC 2-HYDROXYACID DEHYDROGENASE NAD-BINDING DOMAIN-CONTAINING PROTEIN"/>
    <property type="match status" value="1"/>
</dbReference>
<accession>A0A934S3T5</accession>
<sequence>MSLKIYVDFALTPELLERLKAGTQGHELILPKKPASVLSLGEIEPSFYEADIAFGQPITEAIEKAESLKWIQVSSSGVTRYDTPEFRSFASSKGIKLSNSASVFNDACADHTLSFMLAQSRKLPQGLASTTANGTDEWNQLRSGSVSLRGQSAIILGYGAIGKRLAELLAPFEMKLSAYRRTPRGDEGMPVIDAESLPAALAETDHIINILPDSQATQQFFDATRFAQCKPGSVFYNIGRGTTVDQSALAQALSDGPIREAWLDVTDPEPLPADHQLRQLPNCFITPHTAGGHANEAESCIDHFLRNLQLFTDGKEPNDRVI</sequence>
<dbReference type="Proteomes" id="UP000617628">
    <property type="component" value="Unassembled WGS sequence"/>
</dbReference>
<comment type="similarity">
    <text evidence="3">Belongs to the D-isomer specific 2-hydroxyacid dehydrogenase family.</text>
</comment>
<proteinExistence type="inferred from homology"/>
<keyword evidence="7" id="KW-1185">Reference proteome</keyword>
<dbReference type="CDD" id="cd05300">
    <property type="entry name" value="2-Hacid_dh_1"/>
    <property type="match status" value="1"/>
</dbReference>
<evidence type="ECO:0000256" key="3">
    <source>
        <dbReference type="RuleBase" id="RU003719"/>
    </source>
</evidence>
<dbReference type="EMBL" id="JAENIL010000044">
    <property type="protein sequence ID" value="MBK1879267.1"/>
    <property type="molecule type" value="Genomic_DNA"/>
</dbReference>
<evidence type="ECO:0000259" key="5">
    <source>
        <dbReference type="Pfam" id="PF02826"/>
    </source>
</evidence>
<protein>
    <submittedName>
        <fullName evidence="6">D-2-hydroxyacid dehydrogenase</fullName>
    </submittedName>
</protein>
<evidence type="ECO:0000256" key="1">
    <source>
        <dbReference type="ARBA" id="ARBA00023002"/>
    </source>
</evidence>
<dbReference type="InterPro" id="IPR006139">
    <property type="entry name" value="D-isomer_2_OHA_DH_cat_dom"/>
</dbReference>
<dbReference type="PANTHER" id="PTHR43333">
    <property type="entry name" value="2-HACID_DH_C DOMAIN-CONTAINING PROTEIN"/>
    <property type="match status" value="1"/>
</dbReference>
<organism evidence="6 7">
    <name type="scientific">Pelagicoccus mobilis</name>
    <dbReference type="NCBI Taxonomy" id="415221"/>
    <lineage>
        <taxon>Bacteria</taxon>
        <taxon>Pseudomonadati</taxon>
        <taxon>Verrucomicrobiota</taxon>
        <taxon>Opitutia</taxon>
        <taxon>Puniceicoccales</taxon>
        <taxon>Pelagicoccaceae</taxon>
        <taxon>Pelagicoccus</taxon>
    </lineage>
</organism>
<keyword evidence="2" id="KW-0520">NAD</keyword>
<dbReference type="SUPFAM" id="SSF51735">
    <property type="entry name" value="NAD(P)-binding Rossmann-fold domains"/>
    <property type="match status" value="1"/>
</dbReference>
<evidence type="ECO:0000313" key="7">
    <source>
        <dbReference type="Proteomes" id="UP000617628"/>
    </source>
</evidence>
<dbReference type="Pfam" id="PF00389">
    <property type="entry name" value="2-Hacid_dh"/>
    <property type="match status" value="1"/>
</dbReference>
<gene>
    <name evidence="6" type="ORF">JIN87_20440</name>
</gene>
<evidence type="ECO:0000313" key="6">
    <source>
        <dbReference type="EMBL" id="MBK1879267.1"/>
    </source>
</evidence>
<dbReference type="Gene3D" id="3.40.50.720">
    <property type="entry name" value="NAD(P)-binding Rossmann-like Domain"/>
    <property type="match status" value="2"/>
</dbReference>
<dbReference type="AlphaFoldDB" id="A0A934S3T5"/>
<dbReference type="InterPro" id="IPR006140">
    <property type="entry name" value="D-isomer_DH_NAD-bd"/>
</dbReference>